<dbReference type="EMBL" id="VIWY01000003">
    <property type="protein sequence ID" value="TWG20863.1"/>
    <property type="molecule type" value="Genomic_DNA"/>
</dbReference>
<dbReference type="Pfam" id="PF19875">
    <property type="entry name" value="DUF6348"/>
    <property type="match status" value="1"/>
</dbReference>
<name>A0A561WAH7_ACTTI</name>
<comment type="caution">
    <text evidence="1">The sequence shown here is derived from an EMBL/GenBank/DDBJ whole genome shotgun (WGS) entry which is preliminary data.</text>
</comment>
<dbReference type="Proteomes" id="UP000320239">
    <property type="component" value="Unassembled WGS sequence"/>
</dbReference>
<dbReference type="AlphaFoldDB" id="A0A561WAH7"/>
<evidence type="ECO:0000313" key="1">
    <source>
        <dbReference type="EMBL" id="TWG20863.1"/>
    </source>
</evidence>
<protein>
    <submittedName>
        <fullName evidence="1">Uncharacterized protein</fullName>
    </submittedName>
</protein>
<gene>
    <name evidence="1" type="ORF">FHX34_103392</name>
</gene>
<dbReference type="RefSeq" id="WP_122979563.1">
    <property type="nucleotide sequence ID" value="NZ_BOMX01000106.1"/>
</dbReference>
<keyword evidence="2" id="KW-1185">Reference proteome</keyword>
<organism evidence="1 2">
    <name type="scientific">Actinoplanes teichomyceticus</name>
    <dbReference type="NCBI Taxonomy" id="1867"/>
    <lineage>
        <taxon>Bacteria</taxon>
        <taxon>Bacillati</taxon>
        <taxon>Actinomycetota</taxon>
        <taxon>Actinomycetes</taxon>
        <taxon>Micromonosporales</taxon>
        <taxon>Micromonosporaceae</taxon>
        <taxon>Actinoplanes</taxon>
    </lineage>
</organism>
<reference evidence="1 2" key="1">
    <citation type="submission" date="2019-06" db="EMBL/GenBank/DDBJ databases">
        <title>Sequencing the genomes of 1000 actinobacteria strains.</title>
        <authorList>
            <person name="Klenk H.-P."/>
        </authorList>
    </citation>
    <scope>NUCLEOTIDE SEQUENCE [LARGE SCALE GENOMIC DNA]</scope>
    <source>
        <strain evidence="1 2">DSM 43866</strain>
    </source>
</reference>
<dbReference type="OrthoDB" id="3281520at2"/>
<proteinExistence type="predicted"/>
<accession>A0A561WAH7</accession>
<sequence>MFDEAVAVTAFRAGAAAPSAGPCAAAPNWPPRPGVDHAGRAAAAEHVHVERRSHPSGEFEILLGAQVDLFATGPVPSAEPLFDRLLAALDEEPLSRAVHALRFFTAHQGGRMLTNEVFRDGEPWAAGMRVTAAAEPPLPTGPVGMRVFAFLAPVEETESDTTPSSR</sequence>
<dbReference type="InterPro" id="IPR045929">
    <property type="entry name" value="DUF6348"/>
</dbReference>
<evidence type="ECO:0000313" key="2">
    <source>
        <dbReference type="Proteomes" id="UP000320239"/>
    </source>
</evidence>